<reference evidence="10 11" key="1">
    <citation type="journal article" date="2011" name="Science">
        <title>The Selaginella genome identifies genetic changes associated with the evolution of vascular plants.</title>
        <authorList>
            <person name="Banks J.A."/>
            <person name="Nishiyama T."/>
            <person name="Hasebe M."/>
            <person name="Bowman J.L."/>
            <person name="Gribskov M."/>
            <person name="dePamphilis C."/>
            <person name="Albert V.A."/>
            <person name="Aono N."/>
            <person name="Aoyama T."/>
            <person name="Ambrose B.A."/>
            <person name="Ashton N.W."/>
            <person name="Axtell M.J."/>
            <person name="Barker E."/>
            <person name="Barker M.S."/>
            <person name="Bennetzen J.L."/>
            <person name="Bonawitz N.D."/>
            <person name="Chapple C."/>
            <person name="Cheng C."/>
            <person name="Correa L.G."/>
            <person name="Dacre M."/>
            <person name="DeBarry J."/>
            <person name="Dreyer I."/>
            <person name="Elias M."/>
            <person name="Engstrom E.M."/>
            <person name="Estelle M."/>
            <person name="Feng L."/>
            <person name="Finet C."/>
            <person name="Floyd S.K."/>
            <person name="Frommer W.B."/>
            <person name="Fujita T."/>
            <person name="Gramzow L."/>
            <person name="Gutensohn M."/>
            <person name="Harholt J."/>
            <person name="Hattori M."/>
            <person name="Heyl A."/>
            <person name="Hirai T."/>
            <person name="Hiwatashi Y."/>
            <person name="Ishikawa M."/>
            <person name="Iwata M."/>
            <person name="Karol K.G."/>
            <person name="Koehler B."/>
            <person name="Kolukisaoglu U."/>
            <person name="Kubo M."/>
            <person name="Kurata T."/>
            <person name="Lalonde S."/>
            <person name="Li K."/>
            <person name="Li Y."/>
            <person name="Litt A."/>
            <person name="Lyons E."/>
            <person name="Manning G."/>
            <person name="Maruyama T."/>
            <person name="Michael T.P."/>
            <person name="Mikami K."/>
            <person name="Miyazaki S."/>
            <person name="Morinaga S."/>
            <person name="Murata T."/>
            <person name="Mueller-Roeber B."/>
            <person name="Nelson D.R."/>
            <person name="Obara M."/>
            <person name="Oguri Y."/>
            <person name="Olmstead R.G."/>
            <person name="Onodera N."/>
            <person name="Petersen B.L."/>
            <person name="Pils B."/>
            <person name="Prigge M."/>
            <person name="Rensing S.A."/>
            <person name="Riano-Pachon D.M."/>
            <person name="Roberts A.W."/>
            <person name="Sato Y."/>
            <person name="Scheller H.V."/>
            <person name="Schulz B."/>
            <person name="Schulz C."/>
            <person name="Shakirov E.V."/>
            <person name="Shibagaki N."/>
            <person name="Shinohara N."/>
            <person name="Shippen D.E."/>
            <person name="Soerensen I."/>
            <person name="Sotooka R."/>
            <person name="Sugimoto N."/>
            <person name="Sugita M."/>
            <person name="Sumikawa N."/>
            <person name="Tanurdzic M."/>
            <person name="Theissen G."/>
            <person name="Ulvskov P."/>
            <person name="Wakazuki S."/>
            <person name="Weng J.K."/>
            <person name="Willats W.W."/>
            <person name="Wipf D."/>
            <person name="Wolf P.G."/>
            <person name="Yang L."/>
            <person name="Zimmer A.D."/>
            <person name="Zhu Q."/>
            <person name="Mitros T."/>
            <person name="Hellsten U."/>
            <person name="Loque D."/>
            <person name="Otillar R."/>
            <person name="Salamov A."/>
            <person name="Schmutz J."/>
            <person name="Shapiro H."/>
            <person name="Lindquist E."/>
            <person name="Lucas S."/>
            <person name="Rokhsar D."/>
            <person name="Grigoriev I.V."/>
        </authorList>
    </citation>
    <scope>NUCLEOTIDE SEQUENCE [LARGE SCALE GENOMIC DNA]</scope>
</reference>
<evidence type="ECO:0000256" key="1">
    <source>
        <dbReference type="ARBA" id="ARBA00001971"/>
    </source>
</evidence>
<dbReference type="AlphaFoldDB" id="D8T1X3"/>
<organism evidence="11">
    <name type="scientific">Selaginella moellendorffii</name>
    <name type="common">Spikemoss</name>
    <dbReference type="NCBI Taxonomy" id="88036"/>
    <lineage>
        <taxon>Eukaryota</taxon>
        <taxon>Viridiplantae</taxon>
        <taxon>Streptophyta</taxon>
        <taxon>Embryophyta</taxon>
        <taxon>Tracheophyta</taxon>
        <taxon>Lycopodiopsida</taxon>
        <taxon>Selaginellales</taxon>
        <taxon>Selaginellaceae</taxon>
        <taxon>Selaginella</taxon>
    </lineage>
</organism>
<evidence type="ECO:0000313" key="11">
    <source>
        <dbReference type="Proteomes" id="UP000001514"/>
    </source>
</evidence>
<dbReference type="PANTHER" id="PTHR47944">
    <property type="entry name" value="CYTOCHROME P450 98A9"/>
    <property type="match status" value="1"/>
</dbReference>
<name>D8T1X3_SELML</name>
<dbReference type="GO" id="GO:0044550">
    <property type="term" value="P:secondary metabolite biosynthetic process"/>
    <property type="evidence" value="ECO:0007669"/>
    <property type="project" value="UniProtKB-ARBA"/>
</dbReference>
<dbReference type="OrthoDB" id="442633at2759"/>
<evidence type="ECO:0000313" key="10">
    <source>
        <dbReference type="EMBL" id="EFJ09261.1"/>
    </source>
</evidence>
<evidence type="ECO:0000256" key="4">
    <source>
        <dbReference type="ARBA" id="ARBA00022723"/>
    </source>
</evidence>
<dbReference type="CDD" id="cd20618">
    <property type="entry name" value="CYP71_clan"/>
    <property type="match status" value="1"/>
</dbReference>
<dbReference type="GO" id="GO:0016705">
    <property type="term" value="F:oxidoreductase activity, acting on paired donors, with incorporation or reduction of molecular oxygen"/>
    <property type="evidence" value="ECO:0007669"/>
    <property type="project" value="InterPro"/>
</dbReference>
<dbReference type="InterPro" id="IPR017972">
    <property type="entry name" value="Cyt_P450_CS"/>
</dbReference>
<dbReference type="GO" id="GO:0005506">
    <property type="term" value="F:iron ion binding"/>
    <property type="evidence" value="ECO:0007669"/>
    <property type="project" value="InterPro"/>
</dbReference>
<dbReference type="SUPFAM" id="SSF48264">
    <property type="entry name" value="Cytochrome P450"/>
    <property type="match status" value="1"/>
</dbReference>
<dbReference type="Gene3D" id="1.10.630.10">
    <property type="entry name" value="Cytochrome P450"/>
    <property type="match status" value="1"/>
</dbReference>
<dbReference type="Proteomes" id="UP000001514">
    <property type="component" value="Unassembled WGS sequence"/>
</dbReference>
<gene>
    <name evidence="10" type="ORF">SELMODRAFT_130230</name>
</gene>
<dbReference type="PRINTS" id="PR00385">
    <property type="entry name" value="P450"/>
</dbReference>
<sequence length="494" mass="56584">MGTLLYVIILLAFVYVLRKYLLRLKLPPSPWGLPLLGHLHHLAGIPFLSLHALSKQYGPILFMKLGTVPAVVISSSVLAKEVLRSQDQMFASRPYILVGDYGLYHFQGIGPVPYNDHWKMMRKLCATELFTPKRIDSFLPIRLEEITGMFSALRGAGAHKAVDMRNMLSIFTFNVMTRILMNKRFFEYGEDEEHIDGEAKQFKDIVFETADQGLQFHISEFIPHWLRWIDWKVPELKRLHAKKDKFLQNILDQHKDMASTKGHKDFMDIMLQNLEHRGAAREDFIKAVVLELTIAGTDTSACIVEWTLLELLHNPRVLSKLKEELDAVVGSSSHMVEEPDFQNLDYLNAVIKEAFRLHPPLPLLIPHMSTQTCTIAGFHVPKNAFTFVNVYSIGRERGVWERADEFWPERFLGKSVDVRGQDFELLPFGSGRRACAGMQLGLKTVQLLVSNLVHAFDWSFVPGKPSEDYLLQERHGTVNWIKTPLQVCVVPRTR</sequence>
<evidence type="ECO:0000256" key="8">
    <source>
        <dbReference type="PIRSR" id="PIRSR602401-1"/>
    </source>
</evidence>
<dbReference type="KEGG" id="smo:SELMODRAFT_130230"/>
<accession>D8T1X3</accession>
<keyword evidence="7 9" id="KW-0503">Monooxygenase</keyword>
<evidence type="ECO:0000256" key="5">
    <source>
        <dbReference type="ARBA" id="ARBA00023002"/>
    </source>
</evidence>
<proteinExistence type="inferred from homology"/>
<dbReference type="HOGENOM" id="CLU_001570_4_0_1"/>
<dbReference type="InParanoid" id="D8T1X3"/>
<dbReference type="Gramene" id="EFJ09261">
    <property type="protein sequence ID" value="EFJ09261"/>
    <property type="gene ID" value="SELMODRAFT_130230"/>
</dbReference>
<evidence type="ECO:0000256" key="9">
    <source>
        <dbReference type="RuleBase" id="RU000461"/>
    </source>
</evidence>
<evidence type="ECO:0000256" key="3">
    <source>
        <dbReference type="ARBA" id="ARBA00022617"/>
    </source>
</evidence>
<dbReference type="Pfam" id="PF00067">
    <property type="entry name" value="p450"/>
    <property type="match status" value="1"/>
</dbReference>
<keyword evidence="5 9" id="KW-0560">Oxidoreductase</keyword>
<dbReference type="InterPro" id="IPR002401">
    <property type="entry name" value="Cyt_P450_E_grp-I"/>
</dbReference>
<dbReference type="PROSITE" id="PS00086">
    <property type="entry name" value="CYTOCHROME_P450"/>
    <property type="match status" value="1"/>
</dbReference>
<dbReference type="PRINTS" id="PR00463">
    <property type="entry name" value="EP450I"/>
</dbReference>
<dbReference type="GO" id="GO:0004497">
    <property type="term" value="F:monooxygenase activity"/>
    <property type="evidence" value="ECO:0007669"/>
    <property type="project" value="UniProtKB-KW"/>
</dbReference>
<protein>
    <recommendedName>
        <fullName evidence="12">Cytochrome P450-dependent monooxygenase</fullName>
    </recommendedName>
</protein>
<keyword evidence="4 8" id="KW-0479">Metal-binding</keyword>
<evidence type="ECO:0000256" key="2">
    <source>
        <dbReference type="ARBA" id="ARBA00010617"/>
    </source>
</evidence>
<evidence type="ECO:0000256" key="7">
    <source>
        <dbReference type="ARBA" id="ARBA00023033"/>
    </source>
</evidence>
<dbReference type="eggNOG" id="KOG0156">
    <property type="taxonomic scope" value="Eukaryota"/>
</dbReference>
<evidence type="ECO:0000256" key="6">
    <source>
        <dbReference type="ARBA" id="ARBA00023004"/>
    </source>
</evidence>
<keyword evidence="3 8" id="KW-0349">Heme</keyword>
<evidence type="ECO:0008006" key="12">
    <source>
        <dbReference type="Google" id="ProtNLM"/>
    </source>
</evidence>
<dbReference type="FunFam" id="1.10.630.10:FF:000126">
    <property type="entry name" value="Predicted protein"/>
    <property type="match status" value="1"/>
</dbReference>
<dbReference type="EMBL" id="GL377664">
    <property type="protein sequence ID" value="EFJ09261.1"/>
    <property type="molecule type" value="Genomic_DNA"/>
</dbReference>
<dbReference type="FunCoup" id="D8T1X3">
    <property type="interactions" value="585"/>
</dbReference>
<dbReference type="STRING" id="88036.D8T1X3"/>
<dbReference type="GO" id="GO:0020037">
    <property type="term" value="F:heme binding"/>
    <property type="evidence" value="ECO:0007669"/>
    <property type="project" value="InterPro"/>
</dbReference>
<keyword evidence="6 8" id="KW-0408">Iron</keyword>
<dbReference type="PANTHER" id="PTHR47944:SF4">
    <property type="entry name" value="OS09G0441700 PROTEIN"/>
    <property type="match status" value="1"/>
</dbReference>
<feature type="binding site" description="axial binding residue" evidence="8">
    <location>
        <position position="435"/>
    </location>
    <ligand>
        <name>heme</name>
        <dbReference type="ChEBI" id="CHEBI:30413"/>
    </ligand>
    <ligandPart>
        <name>Fe</name>
        <dbReference type="ChEBI" id="CHEBI:18248"/>
    </ligandPart>
</feature>
<dbReference type="InterPro" id="IPR036396">
    <property type="entry name" value="Cyt_P450_sf"/>
</dbReference>
<keyword evidence="11" id="KW-1185">Reference proteome</keyword>
<comment type="similarity">
    <text evidence="2 9">Belongs to the cytochrome P450 family.</text>
</comment>
<comment type="cofactor">
    <cofactor evidence="1 8">
        <name>heme</name>
        <dbReference type="ChEBI" id="CHEBI:30413"/>
    </cofactor>
</comment>
<dbReference type="InterPro" id="IPR001128">
    <property type="entry name" value="Cyt_P450"/>
</dbReference>